<gene>
    <name evidence="2" type="ORF">K402DRAFT_450177</name>
</gene>
<proteinExistence type="predicted"/>
<sequence>MRTGVVPKLQEYVNSTRDCITRARGNVIRQKNNMSTPLAHGGIVGTRSRAAAAAEARKETKCHLLSLPAELRNKIYTHALLPPSSTITFYTHSTLSLSSTPLRQTYLHPSHHYRTPLPPSDSAIPLLRTCKQLNAEAAPIFYGGTQFRFPDPTGWVLLAAWLNSVGAVNRAFVEHVAVVVPGRVNAVYGGFPSKGEEEGMRKGGLSLPEMREAASENGCSGQNRDGNGNGNDNRGQEEEEELHHQQEMLLLRRRADEAQEALELIDRGEHRILQIRQWSYTFDAATALALLPRLHRLAFVFPYDFQFDLRTLGQFLEKTGLEGLERRGTVGVELVCVRSDGDDEGIFGDRWQRPLVEFAEGRGWGVRGAVVEAQVESAWYMYEVEG</sequence>
<dbReference type="PANTHER" id="PTHR42085">
    <property type="entry name" value="F-BOX DOMAIN-CONTAINING PROTEIN"/>
    <property type="match status" value="1"/>
</dbReference>
<feature type="compositionally biased region" description="Low complexity" evidence="1">
    <location>
        <begin position="221"/>
        <end position="233"/>
    </location>
</feature>
<reference evidence="2" key="1">
    <citation type="journal article" date="2020" name="Stud. Mycol.">
        <title>101 Dothideomycetes genomes: a test case for predicting lifestyles and emergence of pathogens.</title>
        <authorList>
            <person name="Haridas S."/>
            <person name="Albert R."/>
            <person name="Binder M."/>
            <person name="Bloem J."/>
            <person name="Labutti K."/>
            <person name="Salamov A."/>
            <person name="Andreopoulos B."/>
            <person name="Baker S."/>
            <person name="Barry K."/>
            <person name="Bills G."/>
            <person name="Bluhm B."/>
            <person name="Cannon C."/>
            <person name="Castanera R."/>
            <person name="Culley D."/>
            <person name="Daum C."/>
            <person name="Ezra D."/>
            <person name="Gonzalez J."/>
            <person name="Henrissat B."/>
            <person name="Kuo A."/>
            <person name="Liang C."/>
            <person name="Lipzen A."/>
            <person name="Lutzoni F."/>
            <person name="Magnuson J."/>
            <person name="Mondo S."/>
            <person name="Nolan M."/>
            <person name="Ohm R."/>
            <person name="Pangilinan J."/>
            <person name="Park H.-J."/>
            <person name="Ramirez L."/>
            <person name="Alfaro M."/>
            <person name="Sun H."/>
            <person name="Tritt A."/>
            <person name="Yoshinaga Y."/>
            <person name="Zwiers L.-H."/>
            <person name="Turgeon B."/>
            <person name="Goodwin S."/>
            <person name="Spatafora J."/>
            <person name="Crous P."/>
            <person name="Grigoriev I."/>
        </authorList>
    </citation>
    <scope>NUCLEOTIDE SEQUENCE</scope>
    <source>
        <strain evidence="2">CBS 113979</strain>
    </source>
</reference>
<name>A0A6G1HG53_9PEZI</name>
<dbReference type="Proteomes" id="UP000800041">
    <property type="component" value="Unassembled WGS sequence"/>
</dbReference>
<evidence type="ECO:0000313" key="3">
    <source>
        <dbReference type="Proteomes" id="UP000800041"/>
    </source>
</evidence>
<evidence type="ECO:0008006" key="4">
    <source>
        <dbReference type="Google" id="ProtNLM"/>
    </source>
</evidence>
<protein>
    <recommendedName>
        <fullName evidence="4">F-box domain-containing protein</fullName>
    </recommendedName>
</protein>
<keyword evidence="3" id="KW-1185">Reference proteome</keyword>
<feature type="region of interest" description="Disordered" evidence="1">
    <location>
        <begin position="211"/>
        <end position="244"/>
    </location>
</feature>
<organism evidence="2 3">
    <name type="scientific">Aulographum hederae CBS 113979</name>
    <dbReference type="NCBI Taxonomy" id="1176131"/>
    <lineage>
        <taxon>Eukaryota</taxon>
        <taxon>Fungi</taxon>
        <taxon>Dikarya</taxon>
        <taxon>Ascomycota</taxon>
        <taxon>Pezizomycotina</taxon>
        <taxon>Dothideomycetes</taxon>
        <taxon>Pleosporomycetidae</taxon>
        <taxon>Aulographales</taxon>
        <taxon>Aulographaceae</taxon>
    </lineage>
</organism>
<evidence type="ECO:0000313" key="2">
    <source>
        <dbReference type="EMBL" id="KAF1992047.1"/>
    </source>
</evidence>
<evidence type="ECO:0000256" key="1">
    <source>
        <dbReference type="SAM" id="MobiDB-lite"/>
    </source>
</evidence>
<dbReference type="OrthoDB" id="62952at2759"/>
<dbReference type="AlphaFoldDB" id="A0A6G1HG53"/>
<accession>A0A6G1HG53</accession>
<dbReference type="PANTHER" id="PTHR42085:SF2">
    <property type="entry name" value="F-BOX DOMAIN-CONTAINING PROTEIN"/>
    <property type="match status" value="1"/>
</dbReference>
<dbReference type="EMBL" id="ML977138">
    <property type="protein sequence ID" value="KAF1992047.1"/>
    <property type="molecule type" value="Genomic_DNA"/>
</dbReference>
<dbReference type="InterPro" id="IPR038883">
    <property type="entry name" value="AN11006-like"/>
</dbReference>